<organism evidence="1 2">
    <name type="scientific">Solirubrobacter pauli</name>
    <dbReference type="NCBI Taxonomy" id="166793"/>
    <lineage>
        <taxon>Bacteria</taxon>
        <taxon>Bacillati</taxon>
        <taxon>Actinomycetota</taxon>
        <taxon>Thermoleophilia</taxon>
        <taxon>Solirubrobacterales</taxon>
        <taxon>Solirubrobacteraceae</taxon>
        <taxon>Solirubrobacter</taxon>
    </lineage>
</organism>
<gene>
    <name evidence="1" type="ORF">C8N24_0312</name>
</gene>
<evidence type="ECO:0000313" key="2">
    <source>
        <dbReference type="Proteomes" id="UP000278962"/>
    </source>
</evidence>
<dbReference type="AlphaFoldDB" id="A0A660L685"/>
<proteinExistence type="predicted"/>
<name>A0A660L685_9ACTN</name>
<comment type="caution">
    <text evidence="1">The sequence shown here is derived from an EMBL/GenBank/DDBJ whole genome shotgun (WGS) entry which is preliminary data.</text>
</comment>
<dbReference type="RefSeq" id="WP_121247229.1">
    <property type="nucleotide sequence ID" value="NZ_RBIL01000001.1"/>
</dbReference>
<protein>
    <submittedName>
        <fullName evidence="1">Uncharacterized protein</fullName>
    </submittedName>
</protein>
<sequence length="67" mass="7060">MDNAELISNPCPWEPTSSRGRLHAAAVAARVQSGEPRGLAELYAIGDVTRLARSHRLPLSGDGGYGS</sequence>
<accession>A0A660L685</accession>
<dbReference type="Proteomes" id="UP000278962">
    <property type="component" value="Unassembled WGS sequence"/>
</dbReference>
<reference evidence="1 2" key="1">
    <citation type="submission" date="2018-10" db="EMBL/GenBank/DDBJ databases">
        <title>Genomic Encyclopedia of Archaeal and Bacterial Type Strains, Phase II (KMG-II): from individual species to whole genera.</title>
        <authorList>
            <person name="Goeker M."/>
        </authorList>
    </citation>
    <scope>NUCLEOTIDE SEQUENCE [LARGE SCALE GENOMIC DNA]</scope>
    <source>
        <strain evidence="1 2">DSM 14954</strain>
    </source>
</reference>
<dbReference type="EMBL" id="RBIL01000001">
    <property type="protein sequence ID" value="RKQ90507.1"/>
    <property type="molecule type" value="Genomic_DNA"/>
</dbReference>
<evidence type="ECO:0000313" key="1">
    <source>
        <dbReference type="EMBL" id="RKQ90507.1"/>
    </source>
</evidence>
<keyword evidence="2" id="KW-1185">Reference proteome</keyword>